<feature type="transmembrane region" description="Helical" evidence="9">
    <location>
        <begin position="149"/>
        <end position="172"/>
    </location>
</feature>
<feature type="transmembrane region" description="Helical" evidence="9">
    <location>
        <begin position="184"/>
        <end position="201"/>
    </location>
</feature>
<comment type="function">
    <text evidence="9">Catalyzes the phospholipid dependent N-acylation of the N-terminal cysteine of apolipoprotein, the last step in lipoprotein maturation.</text>
</comment>
<keyword evidence="8 9" id="KW-0012">Acyltransferase</keyword>
<evidence type="ECO:0000256" key="2">
    <source>
        <dbReference type="ARBA" id="ARBA00022475"/>
    </source>
</evidence>
<dbReference type="PROSITE" id="PS50263">
    <property type="entry name" value="CN_HYDROLASE"/>
    <property type="match status" value="1"/>
</dbReference>
<dbReference type="PANTHER" id="PTHR38686:SF1">
    <property type="entry name" value="APOLIPOPROTEIN N-ACYLTRANSFERASE"/>
    <property type="match status" value="1"/>
</dbReference>
<feature type="transmembrane region" description="Helical" evidence="9">
    <location>
        <begin position="84"/>
        <end position="105"/>
    </location>
</feature>
<keyword evidence="7 9" id="KW-0472">Membrane</keyword>
<dbReference type="PANTHER" id="PTHR38686">
    <property type="entry name" value="APOLIPOPROTEIN N-ACYLTRANSFERASE"/>
    <property type="match status" value="1"/>
</dbReference>
<comment type="caution">
    <text evidence="11">The sequence shown here is derived from an EMBL/GenBank/DDBJ whole genome shotgun (WGS) entry which is preliminary data.</text>
</comment>
<feature type="transmembrane region" description="Helical" evidence="9">
    <location>
        <begin position="460"/>
        <end position="482"/>
    </location>
</feature>
<dbReference type="InterPro" id="IPR004563">
    <property type="entry name" value="Apolipo_AcylTrfase"/>
</dbReference>
<dbReference type="PROSITE" id="PS00101">
    <property type="entry name" value="HEXAPEP_TRANSFERASES"/>
    <property type="match status" value="1"/>
</dbReference>
<dbReference type="InterPro" id="IPR011004">
    <property type="entry name" value="Trimer_LpxA-like_sf"/>
</dbReference>
<comment type="pathway">
    <text evidence="9">Protein modification; lipoprotein biosynthesis (N-acyl transfer).</text>
</comment>
<evidence type="ECO:0000256" key="4">
    <source>
        <dbReference type="ARBA" id="ARBA00022692"/>
    </source>
</evidence>
<gene>
    <name evidence="9 11" type="primary">lnt</name>
    <name evidence="11" type="ORF">ENV67_06750</name>
</gene>
<accession>A0A7C4UH01</accession>
<dbReference type="UniPathway" id="UPA00666"/>
<feature type="transmembrane region" description="Helical" evidence="9">
    <location>
        <begin position="54"/>
        <end position="72"/>
    </location>
</feature>
<evidence type="ECO:0000313" key="11">
    <source>
        <dbReference type="EMBL" id="HGW92218.1"/>
    </source>
</evidence>
<evidence type="ECO:0000256" key="1">
    <source>
        <dbReference type="ARBA" id="ARBA00004651"/>
    </source>
</evidence>
<keyword evidence="6 9" id="KW-1133">Transmembrane helix</keyword>
<keyword evidence="11" id="KW-0449">Lipoprotein</keyword>
<keyword evidence="2 9" id="KW-1003">Cell membrane</keyword>
<sequence length="671" mass="77770">MRGKSFLKRFLLIITSSILLFLSFLKINSFSFGFLAYISFIPIFILIDENKNTFITGYLFGLFFYLLLLYWVPFSNVESESKPWIVLGFFLLISYLSIYFGLSFYLSKKKNLFFLFPVIFSGFEFFRSLSSSFGFTWGSIAQTQSYYRYIIQIADIGGIPLLTFFILMVNYLLYKFIKDKKIKYFLIALSLFAFVFVYSFIDIKTLRNLENKLSFEIIQLNISPDEKRYNDYESRKETIKEMIKEGSDLYILPESSAPCNVVNYENCSEIFKKISDSLNAAIIVGTIEFERGDRFRYYNSAALFNDGLFRGVHRKKYLVPFVERLPYNDIFPFLNKIDFGQGSFSPGKSYKIFEVKGFKFCTVICFEQIFPRLIRRYVREGADFIVNITEDAWFGKTLGPYQHFENSIMRAVEYKKPVLRCANSGISAYIDPTGKIIEKTNLFERRIIKNDLYLYKRKTIYTIIGDFFGWAFILTNVFIILFTSRRKYFKHRTAVIEKYAKVGEGTKIWHFSHIMGIVGKNCNIGQNVFIGKDAKVGNNVKIQNGVNIYTMVEIGDNCFIGPEVTFTHNKYPRAPFPRYGKWLKTIVEEGVTIGANSTILCDLRIGKWAMIGAGSVVTKDVPQFGLVYGNPARLKGFICICGNKLYFKNNRAICSCGRKYKKRGNKVDLEI</sequence>
<name>A0A7C4UH01_UNCW3</name>
<dbReference type="InterPro" id="IPR045378">
    <property type="entry name" value="LNT_N"/>
</dbReference>
<evidence type="ECO:0000256" key="5">
    <source>
        <dbReference type="ARBA" id="ARBA00022737"/>
    </source>
</evidence>
<dbReference type="Pfam" id="PF00132">
    <property type="entry name" value="Hexapep"/>
    <property type="match status" value="2"/>
</dbReference>
<dbReference type="InterPro" id="IPR003010">
    <property type="entry name" value="C-N_Hydrolase"/>
</dbReference>
<protein>
    <recommendedName>
        <fullName evidence="9">Apolipoprotein N-acyltransferase</fullName>
        <shortName evidence="9">ALP N-acyltransferase</shortName>
        <ecNumber evidence="9">2.3.1.269</ecNumber>
    </recommendedName>
</protein>
<dbReference type="CDD" id="cd03358">
    <property type="entry name" value="LbH_WxcM_N_like"/>
    <property type="match status" value="1"/>
</dbReference>
<dbReference type="GO" id="GO:0042158">
    <property type="term" value="P:lipoprotein biosynthetic process"/>
    <property type="evidence" value="ECO:0007669"/>
    <property type="project" value="UniProtKB-UniRule"/>
</dbReference>
<evidence type="ECO:0000256" key="8">
    <source>
        <dbReference type="ARBA" id="ARBA00023315"/>
    </source>
</evidence>
<dbReference type="HAMAP" id="MF_01148">
    <property type="entry name" value="Lnt"/>
    <property type="match status" value="1"/>
</dbReference>
<dbReference type="InterPro" id="IPR018357">
    <property type="entry name" value="Hexapep_transf_CS"/>
</dbReference>
<dbReference type="Pfam" id="PF20154">
    <property type="entry name" value="LNT_N"/>
    <property type="match status" value="1"/>
</dbReference>
<dbReference type="Pfam" id="PF00795">
    <property type="entry name" value="CN_hydrolase"/>
    <property type="match status" value="1"/>
</dbReference>
<keyword evidence="5" id="KW-0677">Repeat</keyword>
<feature type="transmembrane region" description="Helical" evidence="9">
    <location>
        <begin position="112"/>
        <end position="129"/>
    </location>
</feature>
<dbReference type="NCBIfam" id="TIGR00546">
    <property type="entry name" value="lnt"/>
    <property type="match status" value="1"/>
</dbReference>
<comment type="subcellular location">
    <subcellularLocation>
        <location evidence="1 9">Cell membrane</location>
        <topology evidence="1 9">Multi-pass membrane protein</topology>
    </subcellularLocation>
</comment>
<dbReference type="AlphaFoldDB" id="A0A7C4UH01"/>
<dbReference type="SUPFAM" id="SSF56317">
    <property type="entry name" value="Carbon-nitrogen hydrolase"/>
    <property type="match status" value="1"/>
</dbReference>
<dbReference type="GO" id="GO:0016410">
    <property type="term" value="F:N-acyltransferase activity"/>
    <property type="evidence" value="ECO:0007669"/>
    <property type="project" value="UniProtKB-UniRule"/>
</dbReference>
<keyword evidence="4 9" id="KW-0812">Transmembrane</keyword>
<dbReference type="EC" id="2.3.1.269" evidence="9"/>
<feature type="transmembrane region" description="Helical" evidence="9">
    <location>
        <begin position="7"/>
        <end position="24"/>
    </location>
</feature>
<dbReference type="GO" id="GO:0005886">
    <property type="term" value="C:plasma membrane"/>
    <property type="evidence" value="ECO:0007669"/>
    <property type="project" value="UniProtKB-SubCell"/>
</dbReference>
<comment type="similarity">
    <text evidence="9">Belongs to the CN hydrolase family. Apolipoprotein N-acyltransferase subfamily.</text>
</comment>
<evidence type="ECO:0000256" key="7">
    <source>
        <dbReference type="ARBA" id="ARBA00023136"/>
    </source>
</evidence>
<evidence type="ECO:0000256" key="9">
    <source>
        <dbReference type="HAMAP-Rule" id="MF_01148"/>
    </source>
</evidence>
<dbReference type="InterPro" id="IPR036526">
    <property type="entry name" value="C-N_Hydrolase_sf"/>
</dbReference>
<feature type="transmembrane region" description="Helical" evidence="9">
    <location>
        <begin position="30"/>
        <end position="47"/>
    </location>
</feature>
<dbReference type="Gene3D" id="2.160.10.10">
    <property type="entry name" value="Hexapeptide repeat proteins"/>
    <property type="match status" value="1"/>
</dbReference>
<evidence type="ECO:0000256" key="3">
    <source>
        <dbReference type="ARBA" id="ARBA00022679"/>
    </source>
</evidence>
<dbReference type="Gene3D" id="3.60.110.10">
    <property type="entry name" value="Carbon-nitrogen hydrolase"/>
    <property type="match status" value="1"/>
</dbReference>
<feature type="domain" description="CN hydrolase" evidence="10">
    <location>
        <begin position="218"/>
        <end position="454"/>
    </location>
</feature>
<dbReference type="InterPro" id="IPR001451">
    <property type="entry name" value="Hexapep"/>
</dbReference>
<dbReference type="CDD" id="cd07571">
    <property type="entry name" value="ALP_N-acyl_transferase"/>
    <property type="match status" value="1"/>
</dbReference>
<evidence type="ECO:0000256" key="6">
    <source>
        <dbReference type="ARBA" id="ARBA00022989"/>
    </source>
</evidence>
<organism evidence="11">
    <name type="scientific">candidate division WOR-3 bacterium</name>
    <dbReference type="NCBI Taxonomy" id="2052148"/>
    <lineage>
        <taxon>Bacteria</taxon>
        <taxon>Bacteria division WOR-3</taxon>
    </lineage>
</organism>
<evidence type="ECO:0000259" key="10">
    <source>
        <dbReference type="PROSITE" id="PS50263"/>
    </source>
</evidence>
<dbReference type="EMBL" id="DTHG01000083">
    <property type="protein sequence ID" value="HGW92218.1"/>
    <property type="molecule type" value="Genomic_DNA"/>
</dbReference>
<reference evidence="11" key="1">
    <citation type="journal article" date="2020" name="mSystems">
        <title>Genome- and Community-Level Interaction Insights into Carbon Utilization and Element Cycling Functions of Hydrothermarchaeota in Hydrothermal Sediment.</title>
        <authorList>
            <person name="Zhou Z."/>
            <person name="Liu Y."/>
            <person name="Xu W."/>
            <person name="Pan J."/>
            <person name="Luo Z.H."/>
            <person name="Li M."/>
        </authorList>
    </citation>
    <scope>NUCLEOTIDE SEQUENCE [LARGE SCALE GENOMIC DNA]</scope>
    <source>
        <strain evidence="11">SpSt-780</strain>
    </source>
</reference>
<proteinExistence type="inferred from homology"/>
<keyword evidence="3 9" id="KW-0808">Transferase</keyword>
<comment type="catalytic activity">
    <reaction evidence="9">
        <text>N-terminal S-1,2-diacyl-sn-glyceryl-L-cysteinyl-[lipoprotein] + a glycerophospholipid = N-acyl-S-1,2-diacyl-sn-glyceryl-L-cysteinyl-[lipoprotein] + a 2-acyl-sn-glycero-3-phospholipid + H(+)</text>
        <dbReference type="Rhea" id="RHEA:48228"/>
        <dbReference type="Rhea" id="RHEA-COMP:14681"/>
        <dbReference type="Rhea" id="RHEA-COMP:14684"/>
        <dbReference type="ChEBI" id="CHEBI:15378"/>
        <dbReference type="ChEBI" id="CHEBI:136912"/>
        <dbReference type="ChEBI" id="CHEBI:140656"/>
        <dbReference type="ChEBI" id="CHEBI:140657"/>
        <dbReference type="ChEBI" id="CHEBI:140660"/>
        <dbReference type="EC" id="2.3.1.269"/>
    </reaction>
</comment>
<dbReference type="SUPFAM" id="SSF51161">
    <property type="entry name" value="Trimeric LpxA-like enzymes"/>
    <property type="match status" value="1"/>
</dbReference>